<feature type="domain" description="KIB1-4 beta-propeller" evidence="1">
    <location>
        <begin position="135"/>
        <end position="351"/>
    </location>
</feature>
<gene>
    <name evidence="2" type="ORF">POM88_051865</name>
</gene>
<comment type="caution">
    <text evidence="2">The sequence shown here is derived from an EMBL/GenBank/DDBJ whole genome shotgun (WGS) entry which is preliminary data.</text>
</comment>
<evidence type="ECO:0000259" key="1">
    <source>
        <dbReference type="Pfam" id="PF03478"/>
    </source>
</evidence>
<accession>A0AAD8GSS3</accession>
<proteinExistence type="predicted"/>
<dbReference type="Pfam" id="PF03478">
    <property type="entry name" value="Beta-prop_KIB1-4"/>
    <property type="match status" value="1"/>
</dbReference>
<evidence type="ECO:0000313" key="3">
    <source>
        <dbReference type="Proteomes" id="UP001237642"/>
    </source>
</evidence>
<reference evidence="2" key="2">
    <citation type="submission" date="2023-05" db="EMBL/GenBank/DDBJ databases">
        <authorList>
            <person name="Schelkunov M.I."/>
        </authorList>
    </citation>
    <scope>NUCLEOTIDE SEQUENCE</scope>
    <source>
        <strain evidence="2">Hsosn_3</strain>
        <tissue evidence="2">Leaf</tissue>
    </source>
</reference>
<evidence type="ECO:0000313" key="2">
    <source>
        <dbReference type="EMBL" id="KAK1353500.1"/>
    </source>
</evidence>
<organism evidence="2 3">
    <name type="scientific">Heracleum sosnowskyi</name>
    <dbReference type="NCBI Taxonomy" id="360622"/>
    <lineage>
        <taxon>Eukaryota</taxon>
        <taxon>Viridiplantae</taxon>
        <taxon>Streptophyta</taxon>
        <taxon>Embryophyta</taxon>
        <taxon>Tracheophyta</taxon>
        <taxon>Spermatophyta</taxon>
        <taxon>Magnoliopsida</taxon>
        <taxon>eudicotyledons</taxon>
        <taxon>Gunneridae</taxon>
        <taxon>Pentapetalae</taxon>
        <taxon>asterids</taxon>
        <taxon>campanulids</taxon>
        <taxon>Apiales</taxon>
        <taxon>Apiaceae</taxon>
        <taxon>Apioideae</taxon>
        <taxon>apioid superclade</taxon>
        <taxon>Tordylieae</taxon>
        <taxon>Tordyliinae</taxon>
        <taxon>Heracleum</taxon>
    </lineage>
</organism>
<dbReference type="InterPro" id="IPR005174">
    <property type="entry name" value="KIB1-4_b-propeller"/>
</dbReference>
<dbReference type="AlphaFoldDB" id="A0AAD8GSS3"/>
<keyword evidence="3" id="KW-1185">Reference proteome</keyword>
<dbReference type="EMBL" id="JAUIZM010000012">
    <property type="protein sequence ID" value="KAK1353500.1"/>
    <property type="molecule type" value="Genomic_DNA"/>
</dbReference>
<dbReference type="Proteomes" id="UP001237642">
    <property type="component" value="Unassembled WGS sequence"/>
</dbReference>
<sequence length="390" mass="44914">MCTKDKEEKMKRSSTRSPSKWMMKKCSTKLKIERSWADLNLDLLGEIKKKLYYGDHARFSGVCKSWLPAQHEKRAADVLPCLLLVFRDENLNKFTYKLYQPLNLRQPIISQVINLDQFFDPSRLQMSTSILYRDGCLFFSMDDIDYTCANFLIVSILTKKATTLPQFNYPEVPAENFKVFKAVSTCPGYSDCVFLVLHVANHLHWSVGIFFHGDTQWTTHEFQSIGYPVDQDAVCIGGVFYFLCHDQRLVSVDIASGELKVDTFSTPLDYGGIQKFFGLDGELMLMCCDKKGRKSFLTSYDWLQKLWVPVKSLGDRSLFLSEYSVYVDDRNYYGVSPNKIYIQKNGTCCVYSFENDELLESTSSGLRNWDGLRHLSAFAMWVEPPDLLSK</sequence>
<reference evidence="2" key="1">
    <citation type="submission" date="2023-02" db="EMBL/GenBank/DDBJ databases">
        <title>Genome of toxic invasive species Heracleum sosnowskyi carries increased number of genes despite the absence of recent whole-genome duplications.</title>
        <authorList>
            <person name="Schelkunov M."/>
            <person name="Shtratnikova V."/>
            <person name="Makarenko M."/>
            <person name="Klepikova A."/>
            <person name="Omelchenko D."/>
            <person name="Novikova G."/>
            <person name="Obukhova E."/>
            <person name="Bogdanov V."/>
            <person name="Penin A."/>
            <person name="Logacheva M."/>
        </authorList>
    </citation>
    <scope>NUCLEOTIDE SEQUENCE</scope>
    <source>
        <strain evidence="2">Hsosn_3</strain>
        <tissue evidence="2">Leaf</tissue>
    </source>
</reference>
<protein>
    <recommendedName>
        <fullName evidence="1">KIB1-4 beta-propeller domain-containing protein</fullName>
    </recommendedName>
</protein>
<name>A0AAD8GSS3_9APIA</name>
<dbReference type="PANTHER" id="PTHR33110">
    <property type="entry name" value="F-BOX/KELCH-REPEAT PROTEIN-RELATED"/>
    <property type="match status" value="1"/>
</dbReference>